<protein>
    <submittedName>
        <fullName evidence="1">Uncharacterized protein</fullName>
    </submittedName>
</protein>
<evidence type="ECO:0000313" key="1">
    <source>
        <dbReference type="EMBL" id="TFK69749.1"/>
    </source>
</evidence>
<sequence>MSPIQIGLPDHPDDLRRKVDEEIAELEVRLIARKSYRNTLAPIARLHPEVLQGIFFLAHDSSEPSHKGKTTLLVTWICRDWRELAHQTANIWSHIDFTHREWIEAALSRTKAHELEFTLDCAKAKLAHLFPLCLGNLSRIRSLVITAGQHGPTNPEHGFPRPDFDNLSIWTNPAPSLERLHLEHVFVHGNCFSGVCPSLRSLHLKSCIIGWPALPIVPSITELSIMRPSDRASVGDIMKILQVIGPNLKSLEFWDAANDSQSGLGSSRYQFPELKSFWLRQSNPGAVGLFLSQVLLPPSLESLHISAHCSDWVTSNLVQAVIAARDRKKWPLDYLTVAYDRPFTIFGITEDWSEPDHDEDRGGDSDSSDGVGDGDVGGDEMSGDEVDDEVDDEDNGGEEEDRNESENCQPLH</sequence>
<name>A0ACD3AWN3_9AGAR</name>
<gene>
    <name evidence="1" type="ORF">BDN72DRAFT_590051</name>
</gene>
<dbReference type="Proteomes" id="UP000308600">
    <property type="component" value="Unassembled WGS sequence"/>
</dbReference>
<organism evidence="1 2">
    <name type="scientific">Pluteus cervinus</name>
    <dbReference type="NCBI Taxonomy" id="181527"/>
    <lineage>
        <taxon>Eukaryota</taxon>
        <taxon>Fungi</taxon>
        <taxon>Dikarya</taxon>
        <taxon>Basidiomycota</taxon>
        <taxon>Agaricomycotina</taxon>
        <taxon>Agaricomycetes</taxon>
        <taxon>Agaricomycetidae</taxon>
        <taxon>Agaricales</taxon>
        <taxon>Pluteineae</taxon>
        <taxon>Pluteaceae</taxon>
        <taxon>Pluteus</taxon>
    </lineage>
</organism>
<dbReference type="EMBL" id="ML208325">
    <property type="protein sequence ID" value="TFK69749.1"/>
    <property type="molecule type" value="Genomic_DNA"/>
</dbReference>
<evidence type="ECO:0000313" key="2">
    <source>
        <dbReference type="Proteomes" id="UP000308600"/>
    </source>
</evidence>
<proteinExistence type="predicted"/>
<reference evidence="1 2" key="1">
    <citation type="journal article" date="2019" name="Nat. Ecol. Evol.">
        <title>Megaphylogeny resolves global patterns of mushroom evolution.</title>
        <authorList>
            <person name="Varga T."/>
            <person name="Krizsan K."/>
            <person name="Foldi C."/>
            <person name="Dima B."/>
            <person name="Sanchez-Garcia M."/>
            <person name="Sanchez-Ramirez S."/>
            <person name="Szollosi G.J."/>
            <person name="Szarkandi J.G."/>
            <person name="Papp V."/>
            <person name="Albert L."/>
            <person name="Andreopoulos W."/>
            <person name="Angelini C."/>
            <person name="Antonin V."/>
            <person name="Barry K.W."/>
            <person name="Bougher N.L."/>
            <person name="Buchanan P."/>
            <person name="Buyck B."/>
            <person name="Bense V."/>
            <person name="Catcheside P."/>
            <person name="Chovatia M."/>
            <person name="Cooper J."/>
            <person name="Damon W."/>
            <person name="Desjardin D."/>
            <person name="Finy P."/>
            <person name="Geml J."/>
            <person name="Haridas S."/>
            <person name="Hughes K."/>
            <person name="Justo A."/>
            <person name="Karasinski D."/>
            <person name="Kautmanova I."/>
            <person name="Kiss B."/>
            <person name="Kocsube S."/>
            <person name="Kotiranta H."/>
            <person name="LaButti K.M."/>
            <person name="Lechner B.E."/>
            <person name="Liimatainen K."/>
            <person name="Lipzen A."/>
            <person name="Lukacs Z."/>
            <person name="Mihaltcheva S."/>
            <person name="Morgado L.N."/>
            <person name="Niskanen T."/>
            <person name="Noordeloos M.E."/>
            <person name="Ohm R.A."/>
            <person name="Ortiz-Santana B."/>
            <person name="Ovrebo C."/>
            <person name="Racz N."/>
            <person name="Riley R."/>
            <person name="Savchenko A."/>
            <person name="Shiryaev A."/>
            <person name="Soop K."/>
            <person name="Spirin V."/>
            <person name="Szebenyi C."/>
            <person name="Tomsovsky M."/>
            <person name="Tulloss R.E."/>
            <person name="Uehling J."/>
            <person name="Grigoriev I.V."/>
            <person name="Vagvolgyi C."/>
            <person name="Papp T."/>
            <person name="Martin F.M."/>
            <person name="Miettinen O."/>
            <person name="Hibbett D.S."/>
            <person name="Nagy L.G."/>
        </authorList>
    </citation>
    <scope>NUCLEOTIDE SEQUENCE [LARGE SCALE GENOMIC DNA]</scope>
    <source>
        <strain evidence="1 2">NL-1719</strain>
    </source>
</reference>
<accession>A0ACD3AWN3</accession>
<keyword evidence="2" id="KW-1185">Reference proteome</keyword>